<dbReference type="AlphaFoldDB" id="A0A6B0Y1B0"/>
<proteinExistence type="inferred from homology"/>
<dbReference type="PANTHER" id="PTHR42840:SF3">
    <property type="entry name" value="BINDING ROSSMANN FOLD OXIDOREDUCTASE, PUTATIVE (AFU_ORTHOLOGUE AFUA_2G10240)-RELATED"/>
    <property type="match status" value="1"/>
</dbReference>
<evidence type="ECO:0000256" key="2">
    <source>
        <dbReference type="ARBA" id="ARBA00023002"/>
    </source>
</evidence>
<name>A0A6B0Y1B0_9RHOB</name>
<dbReference type="Gene3D" id="3.40.50.720">
    <property type="entry name" value="NAD(P)-binding Rossmann-like Domain"/>
    <property type="match status" value="1"/>
</dbReference>
<protein>
    <submittedName>
        <fullName evidence="5">Inositol 2-dehydrogenase</fullName>
    </submittedName>
</protein>
<dbReference type="SUPFAM" id="SSF55347">
    <property type="entry name" value="Glyceraldehyde-3-phosphate dehydrogenase-like, C-terminal domain"/>
    <property type="match status" value="1"/>
</dbReference>
<dbReference type="SUPFAM" id="SSF51735">
    <property type="entry name" value="NAD(P)-binding Rossmann-fold domains"/>
    <property type="match status" value="1"/>
</dbReference>
<evidence type="ECO:0000256" key="1">
    <source>
        <dbReference type="ARBA" id="ARBA00010928"/>
    </source>
</evidence>
<comment type="similarity">
    <text evidence="1">Belongs to the Gfo/Idh/MocA family.</text>
</comment>
<comment type="caution">
    <text evidence="5">The sequence shown here is derived from an EMBL/GenBank/DDBJ whole genome shotgun (WGS) entry which is preliminary data.</text>
</comment>
<dbReference type="InterPro" id="IPR036291">
    <property type="entry name" value="NAD(P)-bd_dom_sf"/>
</dbReference>
<dbReference type="Pfam" id="PF01408">
    <property type="entry name" value="GFO_IDH_MocA"/>
    <property type="match status" value="1"/>
</dbReference>
<dbReference type="InterPro" id="IPR000683">
    <property type="entry name" value="Gfo/Idh/MocA-like_OxRdtase_N"/>
</dbReference>
<dbReference type="GO" id="GO:0000166">
    <property type="term" value="F:nucleotide binding"/>
    <property type="evidence" value="ECO:0007669"/>
    <property type="project" value="InterPro"/>
</dbReference>
<organism evidence="5">
    <name type="scientific">Boseongicola sp. SB0664_bin_43</name>
    <dbReference type="NCBI Taxonomy" id="2604844"/>
    <lineage>
        <taxon>Bacteria</taxon>
        <taxon>Pseudomonadati</taxon>
        <taxon>Pseudomonadota</taxon>
        <taxon>Alphaproteobacteria</taxon>
        <taxon>Rhodobacterales</taxon>
        <taxon>Paracoccaceae</taxon>
        <taxon>Boseongicola</taxon>
    </lineage>
</organism>
<accession>A0A6B0Y1B0</accession>
<feature type="domain" description="GFO/IDH/MocA-like oxidoreductase" evidence="4">
    <location>
        <begin position="128"/>
        <end position="244"/>
    </location>
</feature>
<dbReference type="EMBL" id="VXRY01000429">
    <property type="protein sequence ID" value="MXY34511.1"/>
    <property type="molecule type" value="Genomic_DNA"/>
</dbReference>
<dbReference type="Gene3D" id="3.30.360.10">
    <property type="entry name" value="Dihydrodipicolinate Reductase, domain 2"/>
    <property type="match status" value="1"/>
</dbReference>
<feature type="domain" description="Gfo/Idh/MocA-like oxidoreductase N-terminal" evidence="3">
    <location>
        <begin position="3"/>
        <end position="116"/>
    </location>
</feature>
<dbReference type="GO" id="GO:0016491">
    <property type="term" value="F:oxidoreductase activity"/>
    <property type="evidence" value="ECO:0007669"/>
    <property type="project" value="UniProtKB-KW"/>
</dbReference>
<dbReference type="Pfam" id="PF22725">
    <property type="entry name" value="GFO_IDH_MocA_C3"/>
    <property type="match status" value="1"/>
</dbReference>
<gene>
    <name evidence="5" type="ORF">F4Y60_10595</name>
</gene>
<evidence type="ECO:0000313" key="5">
    <source>
        <dbReference type="EMBL" id="MXY34511.1"/>
    </source>
</evidence>
<keyword evidence="2" id="KW-0560">Oxidoreductase</keyword>
<dbReference type="InterPro" id="IPR055170">
    <property type="entry name" value="GFO_IDH_MocA-like_dom"/>
</dbReference>
<evidence type="ECO:0000259" key="4">
    <source>
        <dbReference type="Pfam" id="PF22725"/>
    </source>
</evidence>
<evidence type="ECO:0000259" key="3">
    <source>
        <dbReference type="Pfam" id="PF01408"/>
    </source>
</evidence>
<feature type="non-terminal residue" evidence="5">
    <location>
        <position position="275"/>
    </location>
</feature>
<dbReference type="PANTHER" id="PTHR42840">
    <property type="entry name" value="NAD(P)-BINDING ROSSMANN-FOLD SUPERFAMILY PROTEIN-RELATED"/>
    <property type="match status" value="1"/>
</dbReference>
<sequence>MPRIGVIGLGAVGRIHVANVIAHGDAELSAICDPRLEAVKAISEKTAARATSHVVDLLDTRPDAVIISSSTSSHGEVVGECVAAGVPFLCEKPLAQDVRAAARIVASVKASGLVAATAFNRRFHPQYAALRDAALVGEIGQCELLCFTSRSTAPPTVEFSRTSGGLFAEKGSHFFDLARWISGEEPEELTAMGAVLVDPGFKEIGECDTAIVSMRMRNGALCRFDFSWRAAYGQDERIEIHGSHVLLTSNHDPVGTIVHAYARSVRTRNRLATCQ</sequence>
<reference evidence="5" key="1">
    <citation type="submission" date="2019-09" db="EMBL/GenBank/DDBJ databases">
        <title>Characterisation of the sponge microbiome using genome-centric metagenomics.</title>
        <authorList>
            <person name="Engelberts J.P."/>
            <person name="Robbins S.J."/>
            <person name="De Goeij J.M."/>
            <person name="Aranda M."/>
            <person name="Bell S.C."/>
            <person name="Webster N.S."/>
        </authorList>
    </citation>
    <scope>NUCLEOTIDE SEQUENCE</scope>
    <source>
        <strain evidence="5">SB0664_bin_43</strain>
    </source>
</reference>